<dbReference type="InterPro" id="IPR011990">
    <property type="entry name" value="TPR-like_helical_dom_sf"/>
</dbReference>
<evidence type="ECO:0008006" key="6">
    <source>
        <dbReference type="Google" id="ProtNLM"/>
    </source>
</evidence>
<comment type="similarity">
    <text evidence="1">Belongs to the PPR family. P subfamily.</text>
</comment>
<gene>
    <name evidence="5" type="ORF">Tci_054223</name>
</gene>
<organism evidence="5">
    <name type="scientific">Tanacetum cinerariifolium</name>
    <name type="common">Dalmatian daisy</name>
    <name type="synonym">Chrysanthemum cinerariifolium</name>
    <dbReference type="NCBI Taxonomy" id="118510"/>
    <lineage>
        <taxon>Eukaryota</taxon>
        <taxon>Viridiplantae</taxon>
        <taxon>Streptophyta</taxon>
        <taxon>Embryophyta</taxon>
        <taxon>Tracheophyta</taxon>
        <taxon>Spermatophyta</taxon>
        <taxon>Magnoliopsida</taxon>
        <taxon>eudicotyledons</taxon>
        <taxon>Gunneridae</taxon>
        <taxon>Pentapetalae</taxon>
        <taxon>asterids</taxon>
        <taxon>campanulids</taxon>
        <taxon>Asterales</taxon>
        <taxon>Asteraceae</taxon>
        <taxon>Asteroideae</taxon>
        <taxon>Anthemideae</taxon>
        <taxon>Anthemidinae</taxon>
        <taxon>Tanacetum</taxon>
    </lineage>
</organism>
<keyword evidence="2" id="KW-0677">Repeat</keyword>
<accession>A0A6L2NCC1</accession>
<dbReference type="PANTHER" id="PTHR47447">
    <property type="entry name" value="OS03G0856100 PROTEIN"/>
    <property type="match status" value="1"/>
</dbReference>
<feature type="region of interest" description="Disordered" evidence="4">
    <location>
        <begin position="673"/>
        <end position="713"/>
    </location>
</feature>
<dbReference type="AlphaFoldDB" id="A0A6L2NCC1"/>
<dbReference type="Gene3D" id="1.25.40.10">
    <property type="entry name" value="Tetratricopeptide repeat domain"/>
    <property type="match status" value="5"/>
</dbReference>
<feature type="repeat" description="PPR" evidence="3">
    <location>
        <begin position="367"/>
        <end position="401"/>
    </location>
</feature>
<dbReference type="EMBL" id="BKCJ010008443">
    <property type="protein sequence ID" value="GEU82245.1"/>
    <property type="molecule type" value="Genomic_DNA"/>
</dbReference>
<dbReference type="Pfam" id="PF01535">
    <property type="entry name" value="PPR"/>
    <property type="match status" value="5"/>
</dbReference>
<feature type="repeat" description="PPR" evidence="3">
    <location>
        <begin position="332"/>
        <end position="366"/>
    </location>
</feature>
<evidence type="ECO:0000256" key="2">
    <source>
        <dbReference type="ARBA" id="ARBA00022737"/>
    </source>
</evidence>
<reference evidence="5" key="1">
    <citation type="journal article" date="2019" name="Sci. Rep.">
        <title>Draft genome of Tanacetum cinerariifolium, the natural source of mosquito coil.</title>
        <authorList>
            <person name="Yamashiro T."/>
            <person name="Shiraishi A."/>
            <person name="Satake H."/>
            <person name="Nakayama K."/>
        </authorList>
    </citation>
    <scope>NUCLEOTIDE SEQUENCE</scope>
</reference>
<evidence type="ECO:0000256" key="1">
    <source>
        <dbReference type="ARBA" id="ARBA00007626"/>
    </source>
</evidence>
<sequence>MKAQDFQDSEIPESENLNVLIISLLKDSETEETGFKYYQKAKRKADFVPRKTTLHYLIRYLMRLKDWNLVWSVSEDFRKFNVYPDAPSCCKLISGCIKARRFKLANNLLHILKFEKRVAGLSFNTAMKSYNKLHMYSSSVNVFEIMKSAGIDLDAESYGHTMEAYLKMGKNEIVVSLFKEFESSEAEWTSFSTQIYRILCESLGKSGRPFEALDFFREMKSKGFPEDPSFYASLVSSFASIREVKSAEELMEEAKGKKMLRDPAVFLKLVLMYIEIGSVEKTLDIVSYMKQMNIRVSDCIFCAIVNAFSRKRGPTSAAKVYEDLVTDGCVPGQVTYASVLNVYCRIGLYEKAEGVFLEMENKGFDKCVVAYSSMIAMYGKTNRIRDAMRLVAKMKEKGVEPNVWIYNSLLDMHGKVLNLRQVEKIWKEMKRRKVVPDKVSYTSVISAYSKAREFETCVKYYNEYRLNGGGIDRVMGGIMVGVYSKMSRVDELVKLLQDMKAEGTRLDARLYRSSLNALRDAGVQIQPKWLEESLLDQLRPSVFNCEFSGGVWNKAKNMDDIQGNCSNWKDIVQDLANGNNEFLEMKVKKSNEIFKVITETVMMKLMSIMVKDIAAVRRRWVQAPQRGNNHANMRVTHTKAYVSSTETVISFVRLRVLQVVVVAPSRAIHPYPEHRSVLQTRENPLEGVPRPKPQEPPSDCQVSAFSQGLDASV</sequence>
<dbReference type="NCBIfam" id="TIGR00756">
    <property type="entry name" value="PPR"/>
    <property type="match status" value="5"/>
</dbReference>
<feature type="repeat" description="PPR" evidence="3">
    <location>
        <begin position="192"/>
        <end position="226"/>
    </location>
</feature>
<proteinExistence type="inferred from homology"/>
<evidence type="ECO:0000256" key="4">
    <source>
        <dbReference type="SAM" id="MobiDB-lite"/>
    </source>
</evidence>
<dbReference type="InterPro" id="IPR002885">
    <property type="entry name" value="PPR_rpt"/>
</dbReference>
<dbReference type="SUPFAM" id="SSF48452">
    <property type="entry name" value="TPR-like"/>
    <property type="match status" value="1"/>
</dbReference>
<evidence type="ECO:0000313" key="5">
    <source>
        <dbReference type="EMBL" id="GEU82245.1"/>
    </source>
</evidence>
<name>A0A6L2NCC1_TANCI</name>
<comment type="caution">
    <text evidence="5">The sequence shown here is derived from an EMBL/GenBank/DDBJ whole genome shotgun (WGS) entry which is preliminary data.</text>
</comment>
<dbReference type="Pfam" id="PF13041">
    <property type="entry name" value="PPR_2"/>
    <property type="match status" value="1"/>
</dbReference>
<protein>
    <recommendedName>
        <fullName evidence="6">Pentatricopeptide repeat-containing protein At5g13770, chloroplastic</fullName>
    </recommendedName>
</protein>
<dbReference type="PANTHER" id="PTHR47447:SF21">
    <property type="entry name" value="PENTACOTRIPEPTIDE-REPEAT REGION OF PRORP DOMAIN-CONTAINING PROTEIN"/>
    <property type="match status" value="1"/>
</dbReference>
<feature type="repeat" description="PPR" evidence="3">
    <location>
        <begin position="402"/>
        <end position="436"/>
    </location>
</feature>
<evidence type="ECO:0000256" key="3">
    <source>
        <dbReference type="PROSITE-ProRule" id="PRU00708"/>
    </source>
</evidence>
<dbReference type="PROSITE" id="PS51375">
    <property type="entry name" value="PPR"/>
    <property type="match status" value="4"/>
</dbReference>